<evidence type="ECO:0000256" key="1">
    <source>
        <dbReference type="SAM" id="MobiDB-lite"/>
    </source>
</evidence>
<feature type="domain" description="SpaA-like prealbumin fold" evidence="4">
    <location>
        <begin position="631"/>
        <end position="746"/>
    </location>
</feature>
<sequence>MSTTGRHPASRRGLRRRRRERTARLRSAVVVVLALVVLISASPALALRFGAVTVGTPATTATQTYTQASTPNQTATWTTSPTSLSTGTTSWQWFGITDAVLGASGFPATVPTAQRVARSISVPAAGCSFTAPLVTECVNRGTVTVTFDRAVTNPILYVAGLGEAPLLSFYRMGAYLDVTTANVTMATPTAGATNLQVVGGTRLQTVNTRPSGSCNPLLGLDNQAGCGAVVLQGTFTSVTFSTGIRVQGEIGSGNVGAGVVDSLALYIALQDQPLPVANPDTFSAVAGTTGAPQSLLANDVAAAGFPLVPASTVFTATTGWTLTNNNRTATGAGIGTAEISATTGLVTFAPVAGYAGPSGPINYQITDSVGSTATSTVTFNVATGALACGTTVYQINASGEVRGVPTSAVGNAANATSTPLLPAVSGTTEANALGIAAGGTSVIYIATRGGSAVATRYDTVAGTYTHTTVTPPGVRVAGAVNPVNGFYYYGGVATGSAIYMFNPTTGVSFQVGTSPGSAGGNGDYAFTSAGDMFILSDAVITAVRATDLPTTQGTAAITGSVISSGQSQTSNGIAFGGDGFMYVNNTNTGSSNLQRVDPVTGALGGTLGTTTRATTSTFASIDLGACAPTASIRVEKDVAARALTTDQFTLQLATTGATALTGTTTGAATGVQSVAAGPMIGQVGRTYTFTETGAGTPAAQLGAYRPTWTCRNGATGTTLTTGTGATGTYAFTEASPTTVVCTFRNATGPLLSVDKTASATSFTVGQPASYAVAVTNTGQSATTAPITVTDVLATGITFTGASGAGWSCTGTGTLTCTYTGTLAPGATTTLTLGVTPTIAAVTGNNTATVSGGGDPTCSAAGRCSDQVAVSLTANSGRPVQCNALWGLAGGSPTATPAGNQVYTLDTTTGAATRFTTTPVSTTNNDLGNTSSLAIDPRTGRLFAADNLGTLAIRTLAPGSTTWTTTTAVVPGAAGVNGVARAVMDGGGFLYIGRNTADNGTIYRYPVGLDGSVGAPTTIPVTGIPTTGLGGGDFAIAPDGTFYLGAANAGTVSLYRIAPTAPATSMSAAAAATATLVPTSQTVSGSTDLGGLAFQSGTLYGAGSTASLFRFNLTSSGPTGTWPAAGGTTVIGPTGVAISDTAGCAGAATVQLAKTSVSGTGTFGFTGLTNVADNVGTAVTTDQITTTTAGTTVRSASTHVVTRLATAVTATETPTPGWSVVSGAGLCTDTNSAVTGNPATFGTITGAGALAVPAVNVRAGAAIVCTVTNTLDPVLATSKTLAQVNGSAAVPGQTVRSGDVLTYTITTGNTGGAGSVTLTEQVPAGTTYTGAGQGWSCAGGSTAGTGCSQNVSVPAGGSASRSFTVTVGGGTLPASISNTVSASSGTCASCTVTTAVTPLVPVTKVVVSPTLPAVAGGTVVTYRLTLANGAGVAGFVDHQDVLTGVLDDAVWPSPGGVPAQPQVAPAGSVTASYSAATQRLTLGGTVPAGQSVTVTYQVQVKPWDEVAAGAGDATLRNAVVRTGATPPPTCAPGSTTCTTTPIASYSLTKSSLPVPATSVDPGERIDYTVTVASAARSTGPVTGVQVTDNLTDVLADAAFVPGSVVLTVGAGAPQPLAVAPALDPVTQQWLLTSPAFTLPAGATATLRYAVEVADVAWFAQLRNVAGVTGGIPPAQCLYVPGAPPGGPTLPACENVHVVNGFVELAKVGLDGSGSTVPMAGSAFAIHTIVVQDDEPVLGPVLAGVTPEPVPGLTGRFAVAGIPVGSYLLVETRAPEGYSLLARPVPFEVTAQGTVLLDGAQAPAVTVANPPGVTFPVLTVRDVPRFAIPEAGGTGQNPFHAVGLGLLAGALAILGRLQLRRRAGTRPAVEGRS</sequence>
<dbReference type="SUPFAM" id="SSF63825">
    <property type="entry name" value="YWTD domain"/>
    <property type="match status" value="2"/>
</dbReference>
<accession>A0A2U1ZWL8</accession>
<dbReference type="Pfam" id="PF01345">
    <property type="entry name" value="DUF11"/>
    <property type="match status" value="1"/>
</dbReference>
<feature type="domain" description="SpaA-like prealbumin fold" evidence="3">
    <location>
        <begin position="1716"/>
        <end position="1793"/>
    </location>
</feature>
<dbReference type="OrthoDB" id="134475at2"/>
<dbReference type="Proteomes" id="UP000245166">
    <property type="component" value="Unassembled WGS sequence"/>
</dbReference>
<dbReference type="NCBIfam" id="TIGR01451">
    <property type="entry name" value="B_ant_repeat"/>
    <property type="match status" value="3"/>
</dbReference>
<dbReference type="InterPro" id="IPR013783">
    <property type="entry name" value="Ig-like_fold"/>
</dbReference>
<feature type="domain" description="DUF7927" evidence="6">
    <location>
        <begin position="1545"/>
        <end position="1675"/>
    </location>
</feature>
<organism evidence="7 8">
    <name type="scientific">Serinibacter arcticus</name>
    <dbReference type="NCBI Taxonomy" id="1655435"/>
    <lineage>
        <taxon>Bacteria</taxon>
        <taxon>Bacillati</taxon>
        <taxon>Actinomycetota</taxon>
        <taxon>Actinomycetes</taxon>
        <taxon>Micrococcales</taxon>
        <taxon>Beutenbergiaceae</taxon>
        <taxon>Serinibacter</taxon>
    </lineage>
</organism>
<reference evidence="7 8" key="1">
    <citation type="submission" date="2018-03" db="EMBL/GenBank/DDBJ databases">
        <title>Genome assembly of novel Miniimonas species PCH200.</title>
        <authorList>
            <person name="Thakur V."/>
            <person name="Kumar V."/>
            <person name="Singh D."/>
        </authorList>
    </citation>
    <scope>NUCLEOTIDE SEQUENCE [LARGE SCALE GENOMIC DNA]</scope>
    <source>
        <strain evidence="7 8">PCH200</strain>
    </source>
</reference>
<dbReference type="Gene3D" id="2.60.40.10">
    <property type="entry name" value="Immunoglobulins"/>
    <property type="match status" value="1"/>
</dbReference>
<evidence type="ECO:0000259" key="6">
    <source>
        <dbReference type="Pfam" id="PF25549"/>
    </source>
</evidence>
<dbReference type="Pfam" id="PF25549">
    <property type="entry name" value="DUF7927"/>
    <property type="match status" value="2"/>
</dbReference>
<feature type="domain" description="DUF7927" evidence="6">
    <location>
        <begin position="1410"/>
        <end position="1541"/>
    </location>
</feature>
<evidence type="ECO:0000259" key="3">
    <source>
        <dbReference type="Pfam" id="PF17802"/>
    </source>
</evidence>
<evidence type="ECO:0000259" key="2">
    <source>
        <dbReference type="Pfam" id="PF01345"/>
    </source>
</evidence>
<dbReference type="InterPro" id="IPR001434">
    <property type="entry name" value="OmcB-like_DUF11"/>
</dbReference>
<comment type="caution">
    <text evidence="7">The sequence shown here is derived from an EMBL/GenBank/DDBJ whole genome shotgun (WGS) entry which is preliminary data.</text>
</comment>
<dbReference type="InterPro" id="IPR055371">
    <property type="entry name" value="SpaA_PFL_dom_4"/>
</dbReference>
<evidence type="ECO:0000259" key="4">
    <source>
        <dbReference type="Pfam" id="PF20674"/>
    </source>
</evidence>
<proteinExistence type="predicted"/>
<feature type="region of interest" description="Disordered" evidence="1">
    <location>
        <begin position="1"/>
        <end position="20"/>
    </location>
</feature>
<feature type="compositionally biased region" description="Basic residues" evidence="1">
    <location>
        <begin position="8"/>
        <end position="20"/>
    </location>
</feature>
<gene>
    <name evidence="7" type="ORF">C8046_12625</name>
</gene>
<feature type="domain" description="DUF11" evidence="2">
    <location>
        <begin position="751"/>
        <end position="855"/>
    </location>
</feature>
<dbReference type="GO" id="GO:0005975">
    <property type="term" value="P:carbohydrate metabolic process"/>
    <property type="evidence" value="ECO:0007669"/>
    <property type="project" value="UniProtKB-ARBA"/>
</dbReference>
<protein>
    <submittedName>
        <fullName evidence="7">Uncharacterized protein</fullName>
    </submittedName>
</protein>
<evidence type="ECO:0000313" key="7">
    <source>
        <dbReference type="EMBL" id="PWD51379.1"/>
    </source>
</evidence>
<evidence type="ECO:0000313" key="8">
    <source>
        <dbReference type="Proteomes" id="UP000245166"/>
    </source>
</evidence>
<name>A0A2U1ZWL8_9MICO</name>
<dbReference type="InterPro" id="IPR047589">
    <property type="entry name" value="DUF11_rpt"/>
</dbReference>
<evidence type="ECO:0000259" key="5">
    <source>
        <dbReference type="Pfam" id="PF24514"/>
    </source>
</evidence>
<dbReference type="InterPro" id="IPR057687">
    <property type="entry name" value="DUF7927"/>
</dbReference>
<dbReference type="Pfam" id="PF24514">
    <property type="entry name" value="SpaA_4"/>
    <property type="match status" value="1"/>
</dbReference>
<dbReference type="InterPro" id="IPR041033">
    <property type="entry name" value="SpaA_PFL_dom_1"/>
</dbReference>
<dbReference type="Pfam" id="PF20674">
    <property type="entry name" value="SpaA_3"/>
    <property type="match status" value="1"/>
</dbReference>
<feature type="domain" description="SpaA-like prealbumin fold" evidence="5">
    <location>
        <begin position="1149"/>
        <end position="1269"/>
    </location>
</feature>
<dbReference type="RefSeq" id="WP_109229760.1">
    <property type="nucleotide sequence ID" value="NZ_PYHR01000002.1"/>
</dbReference>
<dbReference type="Pfam" id="PF17802">
    <property type="entry name" value="SpaA"/>
    <property type="match status" value="1"/>
</dbReference>
<dbReference type="EMBL" id="PYHR01000002">
    <property type="protein sequence ID" value="PWD51379.1"/>
    <property type="molecule type" value="Genomic_DNA"/>
</dbReference>
<dbReference type="InterPro" id="IPR048834">
    <property type="entry name" value="SpaA_pre-album"/>
</dbReference>
<keyword evidence="8" id="KW-1185">Reference proteome</keyword>